<protein>
    <submittedName>
        <fullName evidence="8">T/G mismatch-specific endonuclease</fullName>
        <ecNumber evidence="8">3.1.-.-</ecNumber>
    </submittedName>
</protein>
<dbReference type="Pfam" id="PF04480">
    <property type="entry name" value="DUF559"/>
    <property type="match status" value="1"/>
</dbReference>
<keyword evidence="3" id="KW-0227">DNA damage</keyword>
<feature type="domain" description="DUF559" evidence="7">
    <location>
        <begin position="89"/>
        <end position="132"/>
    </location>
</feature>
<evidence type="ECO:0000256" key="5">
    <source>
        <dbReference type="ARBA" id="ARBA00023204"/>
    </source>
</evidence>
<evidence type="ECO:0000256" key="6">
    <source>
        <dbReference type="ARBA" id="ARBA00029466"/>
    </source>
</evidence>
<keyword evidence="9" id="KW-1185">Reference proteome</keyword>
<evidence type="ECO:0000313" key="9">
    <source>
        <dbReference type="Proteomes" id="UP000005439"/>
    </source>
</evidence>
<reference evidence="8 9" key="2">
    <citation type="journal article" date="2012" name="Stand. Genomic Sci.">
        <title>Complete genome sequence of the moderately thermophilic mineral-sulfide-oxidizing firmicute Sulfobacillus acidophilus type strain (NAL(T)).</title>
        <authorList>
            <person name="Anderson I."/>
            <person name="Chertkov O."/>
            <person name="Chen A."/>
            <person name="Saunders E."/>
            <person name="Lapidus A."/>
            <person name="Nolan M."/>
            <person name="Lucas S."/>
            <person name="Hammon N."/>
            <person name="Deshpande S."/>
            <person name="Cheng J.F."/>
            <person name="Han C."/>
            <person name="Tapia R."/>
            <person name="Goodwin L.A."/>
            <person name="Pitluck S."/>
            <person name="Liolios K."/>
            <person name="Pagani I."/>
            <person name="Ivanova N."/>
            <person name="Mikhailova N."/>
            <person name="Pati A."/>
            <person name="Palaniappan K."/>
            <person name="Land M."/>
            <person name="Pan C."/>
            <person name="Rohde M."/>
            <person name="Pukall R."/>
            <person name="Goker M."/>
            <person name="Detter J.C."/>
            <person name="Woyke T."/>
            <person name="Bristow J."/>
            <person name="Eisen J.A."/>
            <person name="Markowitz V."/>
            <person name="Hugenholtz P."/>
            <person name="Kyrpides N.C."/>
            <person name="Klenk H.P."/>
            <person name="Mavromatis K."/>
        </authorList>
    </citation>
    <scope>NUCLEOTIDE SEQUENCE [LARGE SCALE GENOMIC DNA]</scope>
    <source>
        <strain evidence="9">ATCC 700253 / DSM 10332 / NAL</strain>
    </source>
</reference>
<dbReference type="KEGG" id="sap:Sulac_0059"/>
<keyword evidence="5" id="KW-0234">DNA repair</keyword>
<sequence>MDRMTAESRSRVMARVKNKNTAPEILLRKTLYAAGVRGWRCHKRDLPGTPDIVFTRWKLAIFVDGAFWHGHPSHYRPGQSGTFWDRKIEKNRRRDDEVNRLLSRLGYTVIRVWDFEIEKDPAAVARRISERLRELKGTVSE</sequence>
<dbReference type="GO" id="GO:0006298">
    <property type="term" value="P:mismatch repair"/>
    <property type="evidence" value="ECO:0007669"/>
    <property type="project" value="InterPro"/>
</dbReference>
<dbReference type="CDD" id="cd00221">
    <property type="entry name" value="Vsr"/>
    <property type="match status" value="1"/>
</dbReference>
<name>G8TV52_SULAD</name>
<evidence type="ECO:0000259" key="7">
    <source>
        <dbReference type="Pfam" id="PF04480"/>
    </source>
</evidence>
<organism evidence="8 9">
    <name type="scientific">Sulfobacillus acidophilus (strain ATCC 700253 / DSM 10332 / NAL)</name>
    <dbReference type="NCBI Taxonomy" id="679936"/>
    <lineage>
        <taxon>Bacteria</taxon>
        <taxon>Bacillati</taxon>
        <taxon>Bacillota</taxon>
        <taxon>Clostridia</taxon>
        <taxon>Eubacteriales</taxon>
        <taxon>Clostridiales Family XVII. Incertae Sedis</taxon>
        <taxon>Sulfobacillus</taxon>
    </lineage>
</organism>
<dbReference type="SUPFAM" id="SSF52980">
    <property type="entry name" value="Restriction endonuclease-like"/>
    <property type="match status" value="1"/>
</dbReference>
<comment type="similarity">
    <text evidence="6">Belongs to the Vsr family.</text>
</comment>
<evidence type="ECO:0000313" key="8">
    <source>
        <dbReference type="EMBL" id="AEW03633.1"/>
    </source>
</evidence>
<dbReference type="InterPro" id="IPR004603">
    <property type="entry name" value="DNA_mismatch_endonuc_vsr"/>
</dbReference>
<dbReference type="PATRIC" id="fig|679936.5.peg.64"/>
<reference evidence="9" key="1">
    <citation type="submission" date="2011-12" db="EMBL/GenBank/DDBJ databases">
        <title>The complete genome of chromosome of Sulfobacillus acidophilus DSM 10332.</title>
        <authorList>
            <person name="Lucas S."/>
            <person name="Han J."/>
            <person name="Lapidus A."/>
            <person name="Bruce D."/>
            <person name="Goodwin L."/>
            <person name="Pitluck S."/>
            <person name="Peters L."/>
            <person name="Kyrpides N."/>
            <person name="Mavromatis K."/>
            <person name="Ivanova N."/>
            <person name="Mikhailova N."/>
            <person name="Chertkov O."/>
            <person name="Saunders E."/>
            <person name="Detter J.C."/>
            <person name="Tapia R."/>
            <person name="Han C."/>
            <person name="Land M."/>
            <person name="Hauser L."/>
            <person name="Markowitz V."/>
            <person name="Cheng J.-F."/>
            <person name="Hugenholtz P."/>
            <person name="Woyke T."/>
            <person name="Wu D."/>
            <person name="Pukall R."/>
            <person name="Gehrich-Schroeter G."/>
            <person name="Schneider S."/>
            <person name="Klenk H.-P."/>
            <person name="Eisen J.A."/>
        </authorList>
    </citation>
    <scope>NUCLEOTIDE SEQUENCE [LARGE SCALE GENOMIC DNA]</scope>
    <source>
        <strain evidence="9">ATCC 700253 / DSM 10332 / NAL</strain>
    </source>
</reference>
<gene>
    <name evidence="8" type="ordered locus">Sulac_0059</name>
</gene>
<dbReference type="AlphaFoldDB" id="G8TV52"/>
<dbReference type="Proteomes" id="UP000005439">
    <property type="component" value="Chromosome"/>
</dbReference>
<dbReference type="NCBIfam" id="TIGR00632">
    <property type="entry name" value="vsr"/>
    <property type="match status" value="1"/>
</dbReference>
<evidence type="ECO:0000256" key="3">
    <source>
        <dbReference type="ARBA" id="ARBA00022763"/>
    </source>
</evidence>
<accession>G8TV52</accession>
<dbReference type="InterPro" id="IPR007569">
    <property type="entry name" value="DUF559"/>
</dbReference>
<dbReference type="EC" id="3.1.-.-" evidence="8"/>
<dbReference type="Pfam" id="PF03852">
    <property type="entry name" value="Vsr"/>
    <property type="match status" value="1"/>
</dbReference>
<evidence type="ECO:0000256" key="2">
    <source>
        <dbReference type="ARBA" id="ARBA00022759"/>
    </source>
</evidence>
<keyword evidence="2 8" id="KW-0255">Endonuclease</keyword>
<keyword evidence="1" id="KW-0540">Nuclease</keyword>
<evidence type="ECO:0000256" key="4">
    <source>
        <dbReference type="ARBA" id="ARBA00022801"/>
    </source>
</evidence>
<dbReference type="EMBL" id="CP003179">
    <property type="protein sequence ID" value="AEW03633.1"/>
    <property type="molecule type" value="Genomic_DNA"/>
</dbReference>
<dbReference type="HOGENOM" id="CLU_111913_2_2_9"/>
<dbReference type="GO" id="GO:0004519">
    <property type="term" value="F:endonuclease activity"/>
    <property type="evidence" value="ECO:0007669"/>
    <property type="project" value="UniProtKB-KW"/>
</dbReference>
<dbReference type="InterPro" id="IPR011335">
    <property type="entry name" value="Restrct_endonuc-II-like"/>
</dbReference>
<dbReference type="GO" id="GO:0016787">
    <property type="term" value="F:hydrolase activity"/>
    <property type="evidence" value="ECO:0007669"/>
    <property type="project" value="UniProtKB-KW"/>
</dbReference>
<proteinExistence type="inferred from homology"/>
<evidence type="ECO:0000256" key="1">
    <source>
        <dbReference type="ARBA" id="ARBA00022722"/>
    </source>
</evidence>
<dbReference type="STRING" id="679936.Sulac_0059"/>
<keyword evidence="4 8" id="KW-0378">Hydrolase</keyword>
<dbReference type="Gene3D" id="3.40.960.10">
    <property type="entry name" value="VSR Endonuclease"/>
    <property type="match status" value="1"/>
</dbReference>